<keyword evidence="2" id="KW-1185">Reference proteome</keyword>
<gene>
    <name evidence="1" type="ORF">MANES_17G032600v8</name>
</gene>
<evidence type="ECO:0000313" key="2">
    <source>
        <dbReference type="Proteomes" id="UP000091857"/>
    </source>
</evidence>
<comment type="caution">
    <text evidence="1">The sequence shown here is derived from an EMBL/GenBank/DDBJ whole genome shotgun (WGS) entry which is preliminary data.</text>
</comment>
<name>A0ACB7G2D5_MANES</name>
<reference evidence="2" key="1">
    <citation type="journal article" date="2016" name="Nat. Biotechnol.">
        <title>Sequencing wild and cultivated cassava and related species reveals extensive interspecific hybridization and genetic diversity.</title>
        <authorList>
            <person name="Bredeson J.V."/>
            <person name="Lyons J.B."/>
            <person name="Prochnik S.E."/>
            <person name="Wu G.A."/>
            <person name="Ha C.M."/>
            <person name="Edsinger-Gonzales E."/>
            <person name="Grimwood J."/>
            <person name="Schmutz J."/>
            <person name="Rabbi I.Y."/>
            <person name="Egesi C."/>
            <person name="Nauluvula P."/>
            <person name="Lebot V."/>
            <person name="Ndunguru J."/>
            <person name="Mkamilo G."/>
            <person name="Bart R.S."/>
            <person name="Setter T.L."/>
            <person name="Gleadow R.M."/>
            <person name="Kulakow P."/>
            <person name="Ferguson M.E."/>
            <person name="Rounsley S."/>
            <person name="Rokhsar D.S."/>
        </authorList>
    </citation>
    <scope>NUCLEOTIDE SEQUENCE [LARGE SCALE GENOMIC DNA]</scope>
    <source>
        <strain evidence="2">cv. AM560-2</strain>
    </source>
</reference>
<protein>
    <submittedName>
        <fullName evidence="1">Uncharacterized protein</fullName>
    </submittedName>
</protein>
<dbReference type="EMBL" id="CM004403">
    <property type="protein sequence ID" value="KAG8634429.1"/>
    <property type="molecule type" value="Genomic_DNA"/>
</dbReference>
<proteinExistence type="predicted"/>
<dbReference type="Proteomes" id="UP000091857">
    <property type="component" value="Chromosome 17"/>
</dbReference>
<evidence type="ECO:0000313" key="1">
    <source>
        <dbReference type="EMBL" id="KAG8634429.1"/>
    </source>
</evidence>
<accession>A0ACB7G2D5</accession>
<organism evidence="1 2">
    <name type="scientific">Manihot esculenta</name>
    <name type="common">Cassava</name>
    <name type="synonym">Jatropha manihot</name>
    <dbReference type="NCBI Taxonomy" id="3983"/>
    <lineage>
        <taxon>Eukaryota</taxon>
        <taxon>Viridiplantae</taxon>
        <taxon>Streptophyta</taxon>
        <taxon>Embryophyta</taxon>
        <taxon>Tracheophyta</taxon>
        <taxon>Spermatophyta</taxon>
        <taxon>Magnoliopsida</taxon>
        <taxon>eudicotyledons</taxon>
        <taxon>Gunneridae</taxon>
        <taxon>Pentapetalae</taxon>
        <taxon>rosids</taxon>
        <taxon>fabids</taxon>
        <taxon>Malpighiales</taxon>
        <taxon>Euphorbiaceae</taxon>
        <taxon>Crotonoideae</taxon>
        <taxon>Manihoteae</taxon>
        <taxon>Manihot</taxon>
    </lineage>
</organism>
<sequence>MKKCELCDSLAKMYCESDQANLCWDCDSNVHGANFLVAKHSRALLCHICQSLTPWTATGPKLSPTVSVCQNCVNNSTCREERGNGDDHSSDGDDLDREDDENGDGSDEEEEEVEEENQVVPLSSTAPASSSSNSDQECSSMMRSCFSINNNCISIEANERKKKLQNKPHRFLQPQGHWNTRKEPSESLTRDYRNLKSRRRQEA</sequence>